<proteinExistence type="predicted"/>
<keyword evidence="2" id="KW-1185">Reference proteome</keyword>
<dbReference type="EMBL" id="JBJUIK010000011">
    <property type="protein sequence ID" value="KAL3514691.1"/>
    <property type="molecule type" value="Genomic_DNA"/>
</dbReference>
<comment type="caution">
    <text evidence="1">The sequence shown here is derived from an EMBL/GenBank/DDBJ whole genome shotgun (WGS) entry which is preliminary data.</text>
</comment>
<dbReference type="AlphaFoldDB" id="A0ABD2Z782"/>
<dbReference type="Proteomes" id="UP001630127">
    <property type="component" value="Unassembled WGS sequence"/>
</dbReference>
<accession>A0ABD2Z782</accession>
<gene>
    <name evidence="1" type="ORF">ACH5RR_027408</name>
</gene>
<protein>
    <submittedName>
        <fullName evidence="1">Uncharacterized protein</fullName>
    </submittedName>
</protein>
<evidence type="ECO:0000313" key="1">
    <source>
        <dbReference type="EMBL" id="KAL3514691.1"/>
    </source>
</evidence>
<evidence type="ECO:0000313" key="2">
    <source>
        <dbReference type="Proteomes" id="UP001630127"/>
    </source>
</evidence>
<organism evidence="1 2">
    <name type="scientific">Cinchona calisaya</name>
    <dbReference type="NCBI Taxonomy" id="153742"/>
    <lineage>
        <taxon>Eukaryota</taxon>
        <taxon>Viridiplantae</taxon>
        <taxon>Streptophyta</taxon>
        <taxon>Embryophyta</taxon>
        <taxon>Tracheophyta</taxon>
        <taxon>Spermatophyta</taxon>
        <taxon>Magnoliopsida</taxon>
        <taxon>eudicotyledons</taxon>
        <taxon>Gunneridae</taxon>
        <taxon>Pentapetalae</taxon>
        <taxon>asterids</taxon>
        <taxon>lamiids</taxon>
        <taxon>Gentianales</taxon>
        <taxon>Rubiaceae</taxon>
        <taxon>Cinchonoideae</taxon>
        <taxon>Cinchoneae</taxon>
        <taxon>Cinchona</taxon>
    </lineage>
</organism>
<name>A0ABD2Z782_9GENT</name>
<reference evidence="1 2" key="1">
    <citation type="submission" date="2024-11" db="EMBL/GenBank/DDBJ databases">
        <title>A near-complete genome assembly of Cinchona calisaya.</title>
        <authorList>
            <person name="Lian D.C."/>
            <person name="Zhao X.W."/>
            <person name="Wei L."/>
        </authorList>
    </citation>
    <scope>NUCLEOTIDE SEQUENCE [LARGE SCALE GENOMIC DNA]</scope>
    <source>
        <tissue evidence="1">Nenye</tissue>
    </source>
</reference>
<sequence>MVKILDLKKGLVSKGIIMGGKKKKAKGITMPNILHDRNSASSRPNAFIPQTWNQHQLYGLQSRLQLLNIPPNNLDLLLKSQTLISQVGSMCGQSQTFFGDSSKNHTNNSDLFCYTREPSKDEDTRTLIVIFLNLILIFSYF</sequence>